<accession>A0A9N9PA14</accession>
<evidence type="ECO:0000313" key="3">
    <source>
        <dbReference type="Proteomes" id="UP000789405"/>
    </source>
</evidence>
<organism evidence="2 3">
    <name type="scientific">Dentiscutata erythropus</name>
    <dbReference type="NCBI Taxonomy" id="1348616"/>
    <lineage>
        <taxon>Eukaryota</taxon>
        <taxon>Fungi</taxon>
        <taxon>Fungi incertae sedis</taxon>
        <taxon>Mucoromycota</taxon>
        <taxon>Glomeromycotina</taxon>
        <taxon>Glomeromycetes</taxon>
        <taxon>Diversisporales</taxon>
        <taxon>Gigasporaceae</taxon>
        <taxon>Dentiscutata</taxon>
    </lineage>
</organism>
<feature type="non-terminal residue" evidence="2">
    <location>
        <position position="93"/>
    </location>
</feature>
<dbReference type="Proteomes" id="UP000789405">
    <property type="component" value="Unassembled WGS sequence"/>
</dbReference>
<feature type="compositionally biased region" description="Low complexity" evidence="1">
    <location>
        <begin position="49"/>
        <end position="58"/>
    </location>
</feature>
<gene>
    <name evidence="2" type="ORF">DERYTH_LOCUS23369</name>
</gene>
<reference evidence="2" key="1">
    <citation type="submission" date="2021-06" db="EMBL/GenBank/DDBJ databases">
        <authorList>
            <person name="Kallberg Y."/>
            <person name="Tangrot J."/>
            <person name="Rosling A."/>
        </authorList>
    </citation>
    <scope>NUCLEOTIDE SEQUENCE</scope>
    <source>
        <strain evidence="2">MA453B</strain>
    </source>
</reference>
<protein>
    <submittedName>
        <fullName evidence="2">6792_t:CDS:1</fullName>
    </submittedName>
</protein>
<name>A0A9N9PA14_9GLOM</name>
<evidence type="ECO:0000256" key="1">
    <source>
        <dbReference type="SAM" id="MobiDB-lite"/>
    </source>
</evidence>
<feature type="region of interest" description="Disordered" evidence="1">
    <location>
        <begin position="1"/>
        <end position="69"/>
    </location>
</feature>
<dbReference type="AlphaFoldDB" id="A0A9N9PA14"/>
<keyword evidence="3" id="KW-1185">Reference proteome</keyword>
<sequence length="93" mass="10693">FMSNWIPWRRTSPTNSDTSDNDEQTELTEQPPPTSPGQHAQLIRERRQQLSQQIQQEQGTPSNSQPVPENIEFIIHLDKDDEQTLQQAIALSL</sequence>
<evidence type="ECO:0000313" key="2">
    <source>
        <dbReference type="EMBL" id="CAG8801025.1"/>
    </source>
</evidence>
<comment type="caution">
    <text evidence="2">The sequence shown here is derived from an EMBL/GenBank/DDBJ whole genome shotgun (WGS) entry which is preliminary data.</text>
</comment>
<proteinExistence type="predicted"/>
<dbReference type="EMBL" id="CAJVPY010035401">
    <property type="protein sequence ID" value="CAG8801025.1"/>
    <property type="molecule type" value="Genomic_DNA"/>
</dbReference>